<dbReference type="InterPro" id="IPR027417">
    <property type="entry name" value="P-loop_NTPase"/>
</dbReference>
<dbReference type="Pfam" id="PF17863">
    <property type="entry name" value="AAA_lid_2"/>
    <property type="match status" value="1"/>
</dbReference>
<organism evidence="4 5">
    <name type="scientific">Evansella vedderi</name>
    <dbReference type="NCBI Taxonomy" id="38282"/>
    <lineage>
        <taxon>Bacteria</taxon>
        <taxon>Bacillati</taxon>
        <taxon>Bacillota</taxon>
        <taxon>Bacilli</taxon>
        <taxon>Bacillales</taxon>
        <taxon>Bacillaceae</taxon>
        <taxon>Evansella</taxon>
    </lineage>
</organism>
<dbReference type="SUPFAM" id="SSF52540">
    <property type="entry name" value="P-loop containing nucleoside triphosphate hydrolases"/>
    <property type="match status" value="1"/>
</dbReference>
<feature type="domain" description="VWFA" evidence="3">
    <location>
        <begin position="463"/>
        <end position="645"/>
    </location>
</feature>
<proteinExistence type="inferred from homology"/>
<evidence type="ECO:0000259" key="3">
    <source>
        <dbReference type="PROSITE" id="PS50234"/>
    </source>
</evidence>
<dbReference type="EC" id="6.6.1.1" evidence="4"/>
<accession>A0ABT9ZNC6</accession>
<evidence type="ECO:0000256" key="2">
    <source>
        <dbReference type="SAM" id="MobiDB-lite"/>
    </source>
</evidence>
<evidence type="ECO:0000313" key="5">
    <source>
        <dbReference type="Proteomes" id="UP001230005"/>
    </source>
</evidence>
<protein>
    <submittedName>
        <fullName evidence="4">Magnesium chelatase subunit D</fullName>
        <ecNumber evidence="4">6.6.1.1</ecNumber>
    </submittedName>
</protein>
<name>A0ABT9ZNC6_9BACI</name>
<dbReference type="PROSITE" id="PS50234">
    <property type="entry name" value="VWFA"/>
    <property type="match status" value="1"/>
</dbReference>
<dbReference type="InterPro" id="IPR052989">
    <property type="entry name" value="Mg-chelatase_DI-like"/>
</dbReference>
<dbReference type="Pfam" id="PF13519">
    <property type="entry name" value="VWA_2"/>
    <property type="match status" value="1"/>
</dbReference>
<evidence type="ECO:0000313" key="4">
    <source>
        <dbReference type="EMBL" id="MDQ0252738.1"/>
    </source>
</evidence>
<dbReference type="Pfam" id="PF07728">
    <property type="entry name" value="AAA_5"/>
    <property type="match status" value="1"/>
</dbReference>
<dbReference type="CDD" id="cd01451">
    <property type="entry name" value="vWA_Magnesium_chelatase"/>
    <property type="match status" value="1"/>
</dbReference>
<dbReference type="InterPro" id="IPR011704">
    <property type="entry name" value="ATPase_dyneun-rel_AAA"/>
</dbReference>
<comment type="caution">
    <text evidence="4">The sequence shown here is derived from an EMBL/GenBank/DDBJ whole genome shotgun (WGS) entry which is preliminary data.</text>
</comment>
<dbReference type="InterPro" id="IPR041702">
    <property type="entry name" value="BchD/ChlD_VWA"/>
</dbReference>
<dbReference type="EMBL" id="JAUSUG010000001">
    <property type="protein sequence ID" value="MDQ0252738.1"/>
    <property type="molecule type" value="Genomic_DNA"/>
</dbReference>
<dbReference type="InterPro" id="IPR002035">
    <property type="entry name" value="VWF_A"/>
</dbReference>
<comment type="similarity">
    <text evidence="1">Belongs to the Mg-chelatase subunits D/I family.</text>
</comment>
<dbReference type="SMART" id="SM00327">
    <property type="entry name" value="VWA"/>
    <property type="match status" value="1"/>
</dbReference>
<gene>
    <name evidence="4" type="ORF">J2S74_000110</name>
</gene>
<dbReference type="Gene3D" id="3.40.50.410">
    <property type="entry name" value="von Willebrand factor, type A domain"/>
    <property type="match status" value="1"/>
</dbReference>
<dbReference type="InterPro" id="IPR041628">
    <property type="entry name" value="ChlI/MoxR_AAA_lid"/>
</dbReference>
<feature type="compositionally biased region" description="Acidic residues" evidence="2">
    <location>
        <begin position="305"/>
        <end position="322"/>
    </location>
</feature>
<dbReference type="SUPFAM" id="SSF53300">
    <property type="entry name" value="vWA-like"/>
    <property type="match status" value="1"/>
</dbReference>
<feature type="compositionally biased region" description="Polar residues" evidence="2">
    <location>
        <begin position="286"/>
        <end position="300"/>
    </location>
</feature>
<dbReference type="PANTHER" id="PTHR35023:SF1">
    <property type="entry name" value="MG-PROTOPORPHYRIN IX CHELATASE"/>
    <property type="match status" value="1"/>
</dbReference>
<dbReference type="PANTHER" id="PTHR35023">
    <property type="entry name" value="CHELATASE-RELATED"/>
    <property type="match status" value="1"/>
</dbReference>
<dbReference type="RefSeq" id="WP_307320481.1">
    <property type="nucleotide sequence ID" value="NZ_JAUSUG010000001.1"/>
</dbReference>
<dbReference type="Gene3D" id="3.40.50.300">
    <property type="entry name" value="P-loop containing nucleotide triphosphate hydrolases"/>
    <property type="match status" value="1"/>
</dbReference>
<keyword evidence="4" id="KW-0436">Ligase</keyword>
<reference evidence="4 5" key="1">
    <citation type="submission" date="2023-07" db="EMBL/GenBank/DDBJ databases">
        <title>Genomic Encyclopedia of Type Strains, Phase IV (KMG-IV): sequencing the most valuable type-strain genomes for metagenomic binning, comparative biology and taxonomic classification.</title>
        <authorList>
            <person name="Goeker M."/>
        </authorList>
    </citation>
    <scope>NUCLEOTIDE SEQUENCE [LARGE SCALE GENOMIC DNA]</scope>
    <source>
        <strain evidence="4 5">DSM 9768</strain>
    </source>
</reference>
<dbReference type="CDD" id="cd00009">
    <property type="entry name" value="AAA"/>
    <property type="match status" value="1"/>
</dbReference>
<evidence type="ECO:0000256" key="1">
    <source>
        <dbReference type="ARBA" id="ARBA00005799"/>
    </source>
</evidence>
<dbReference type="Proteomes" id="UP001230005">
    <property type="component" value="Unassembled WGS sequence"/>
</dbReference>
<feature type="region of interest" description="Disordered" evidence="2">
    <location>
        <begin position="276"/>
        <end position="361"/>
    </location>
</feature>
<feature type="compositionally biased region" description="Basic and acidic residues" evidence="2">
    <location>
        <begin position="341"/>
        <end position="353"/>
    </location>
</feature>
<sequence length="645" mass="71824">MERISTYPFSAIVGQTSVKKAILLNLINPKIGGILLSGQKGTAKSTIIRGISHIDSEKKVIELPLSITEDQLVGDVDLEKTIQTGIKQFKPGVLHRAHEQILYIDEVNLLNQHIIKMLVDSNSSGITVVEREGISASYESQFILIGSMNPEEGNVSPQILDRFGLYVHVEGEEDVNTRVEVMKRRLAFETNKETFMEQFKDESHAIQKKVEESRVRLASMNVTEKMMSDAAVIAKEANCEGHRSDLVLIETAKAMAALDGREEVKTEDFYEAAKYVLPHRQKEENSSTPQSEKNNENPSNKAEEMANDLDEQQNEQAEEESTNSEHTNSSPLNRIVNEGDSQEKDSDPNEKKPNHPIPNEQEGIAEIGEEMDIKALKDLKAFISDQKVREGSGKRSVARTETKQGRYVKATIPRGKVTDLALAPTLRAAAPYQKNRTKREGIFFTIEQQDLRQKVREKTIGNTLLFLVDASGSMGVKKRMEAVKGAILSLLQDAYQKRDEVGMIAFRNNRADVVLDITGSVDMAHKQLKELPTGGKTPLALALVKGYEKLNHVNQQGSNIIPFLILVTDGRANEAYSGKYPPLDEALIIAKEIRNENVPSLIIDTEQSRVPLGLAKKLAEHLGGMYVKLDEMKSSSIYEAVKKNI</sequence>
<dbReference type="InterPro" id="IPR036465">
    <property type="entry name" value="vWFA_dom_sf"/>
</dbReference>
<keyword evidence="5" id="KW-1185">Reference proteome</keyword>
<dbReference type="Gene3D" id="1.10.8.80">
    <property type="entry name" value="Magnesium chelatase subunit I, C-Terminal domain"/>
    <property type="match status" value="1"/>
</dbReference>
<dbReference type="GO" id="GO:0016851">
    <property type="term" value="F:magnesium chelatase activity"/>
    <property type="evidence" value="ECO:0007669"/>
    <property type="project" value="UniProtKB-EC"/>
</dbReference>